<dbReference type="RefSeq" id="XP_028866195.1">
    <property type="nucleotide sequence ID" value="XM_029010362.1"/>
</dbReference>
<evidence type="ECO:0000313" key="9">
    <source>
        <dbReference type="Proteomes" id="UP000236319"/>
    </source>
</evidence>
<dbReference type="EMBL" id="BDSA01000002">
    <property type="protein sequence ID" value="GBE59952.1"/>
    <property type="molecule type" value="Genomic_DNA"/>
</dbReference>
<evidence type="ECO:0008006" key="10">
    <source>
        <dbReference type="Google" id="ProtNLM"/>
    </source>
</evidence>
<dbReference type="PANTHER" id="PTHR47970">
    <property type="entry name" value="KINESIN-LIKE PROTEIN KIF11"/>
    <property type="match status" value="1"/>
</dbReference>
<dbReference type="GeneID" id="39873722"/>
<sequence length="3898" mass="435673">MGFIGKSVEVEKAILYGLQSNVNQLEKLLQASCGDGKCNCDIKSFSVGPLKKLQKTFNDIDKIERQFDSLKNEIAGKSKASVGTPSGSDPEIERLDEKIKLNEEKLKEQKMHREEQITQLKTQLEAPKKEIKNTIDSLTEEVKRLQKQIEQYKEKEKRENDFLKDADISIPSHLSNPLETAQAKLKSHKASLKSLESLEKLITFHKEVKNADNKNCKTLLTNLCTGLEKFLGYQNGNYTGEGIVYSDLDRLCDGVMAFLLQCLKGSYSTLKHYNKNIDDTIRDLSAAIGKGHGVQGFRSAIGSVQAGLRGYERELGRRTGKVVSPLQTLLNLNIKDLEMSHLNLKQQPVESQINQWTAATRIFSEKLAKSQEALNNLDKHLRRKLEMPMQLIEQALNAFMNASKIRDIQGLTATSASELKSLQSKVERDVEERITKMENILKSNFKSEIQDNIDDIKTDLIAIDADLGGWINEAEKVIHKAVGKCYKILRKVQETNSNALQTPIGNAATTLKTKAIQLRDAALAAKAAVQQQVEQALTQVVQLDKTLKLNLNDMKVALQMGITSYVRGYVEEVQKKVKEIKGEKGGANGKGLEGIKKRIVEEYAQKFRNDFGKVVQDWIKDILETDVVVKEYFNTYVKRSHNGVTFNEQFVDRGAKVMKTDDIGDVAGVIKQQLENGKEIIIKNATIDGGKDDSVQANIDAVEECITTFVASLDKKIRQEGKISLESSTFVFGIANKINDFVVESTQKDTSLGFLKSAVAVILAELSAKANQVLSELGSFTGIEDDGTGDNLGKNIDAALQVATDMDGDFDTALVTSSDQPKYKSAKPYVPAVGPGSGPQQDQLDANIQMTISEALDKKIGKGDDGGDWGKFKLSEQFNQYLGSLTVPANAKLTGNPDANEGQLPEKIGDIKREVTKKLTDNGIKDIIDERNRIFEKPFEAIKEELSELTKLVSENTTGDLYVSGQKGVKTYLLELQNGLKNEHMWGVFTHGLGKIQERLNHVISAKLVSLITKAKTFNDQTIPEQAKRTIQQMNQHLREQVANATNNIKNKAQSLCAERKHKELQDLKAIVEVQQRSIKYLIQHDTRTGVKGFLKELSGTSVNVIPKPSIPTRLEALIGKDTVALLAPALEAYFDEILTYTEIEVMTPPASPATVDPTENPQSTAVSIIHSHLSTLLSHLSTQKHFTHEVPGMLAELKTSVQALTSTAFANPAYPVLDAFPKSLLPFVEQLEKGYVSTFSGRVFLHDLVKTETKNPVDPKQTGTKAVQPDENKYTLTEYGEKCAKIILTILNMLNSDLNVLKNTCENPSSSSQINKSSHLGDLLTSYGYRVATQPKSQDGHLKNKEDLRGKNILDKINDKIQDANSNAHLNTCSALKDSTNKDNIISILRCLTSHLHDYFRVGHITASFSKKHPCSVFDMLCWTSGLKYNMIYEPFSTHCRGLVKDETDIYVVSKLSNAVTHGVPNLSPYSHNLLTTILGTGDAYTIYASDYYNNSLHFHYPSNASQCLAMLLDMLRRMLPTLRFLQNQCNVKAEYYGWSDCQYGKDILTSKLQCNDHPTDKPNGQPRCQPSTEPKCQPNDKPNCQPTSPLQSFLTDGLPGHLPHQLISVGCKSECLNCSPNSKGMPCLTPLGFRAFSGSTRTGKELCNVLINFFENVKLSSLFCQVPKPPSTLPEHFSFALSLANGLNARKSNKADDPKSFAESFKNSIKGKSIYLYEVGDKLTNAFTAAYGSASANHSECDNIHLKSLTTSDLCKGKSSKMQCAPYVSSLYTDAYKYMSNKNCDLYLSWATYLPWTFWDYLQLLLSQFQQIFCSDWGCRKCMNADRCKKGKHGEEMYSCHCKSLVSCKGVSPTLYKCGFGFGDVYTLNEKYKQKTCYSFQKQLNSILQSKYFRDLFEECDEFLKKIRWPFMLTLLALWSLSLLYLLHIAVVRLDVLRIRSHLRSPASHRIAAQSLLAAARVKALANVKQSALDDVDARRISLGQLAGQLSDFIGSGQEVQNALLKGLHSNVNQLEKLLETSCGGEGCCDKAVKFRVDHLKMLQETFEKYDEIENKINGLNKLKDEKKSLKEQKSLLEEQIEKLKSALNKPEKEIESLISSINEKIDAHKKEIEAFKNANKDDKNISIPYSLSSKLETAQAKLQSHEASLESIKNLEKLITFHEGVNNSGQNKDGNCNDILKNLTEGLEKFLGHSNGNYTGEGIVYSDLDRLCDGVMSFLHGVLHHIKPTLGLHRNKIDEAIRLLNANKHSGKDGFNTAIVKVVQGVRQYNEGVENSNNAVKKPIKKLQDEMEDLKNKVREIHDSHSASGAIDNKVTECLQQARDFIDNIAQNSAHVSDLSDDLERNVNKARDNIAYQRSELDRIHRLQQGQLREVVALVEQQLNDAKSVINETSARGITAFVSEANKRITTLKNEITETDTALTQYVSQLNEWINKADAAVAAALDKVEKILNEVGDDTRKAANKERLVEAVRQLESKALTLYHAYTKANGALPELANQVRTSVAALDLRVRKDLFDLKGSIDSTIHDYVVEAKKHFNVIKDNTLGPEGDGNEGIMGDWKEVASEISKLAGEINGEDGQIVRPHFKGLEGIIENIKEYAARFTKVDDSDGFGSILKQWIKDILETDPVKSWLAKYIEYNRDNRRVQFNGDYAQSDKNGINTNRNNKIAEHIKGKLGVEIGAAVLASKKVNDKREFEHYVQKIQYVCSTFAEDLGKKLKEDKIGALTLAKEIEKLLTSHDTAKDKLQTALYATLHQLVGRARQVAEELKSFTTDQIIQYNLGNNIHAAIEKVKSISGNVTRGSGQQISLALGGLINQVSQLEAALKKSVQMQVDKIFQEAHSDSNKVKNLMRDYAKQIGAGVDDGKSNTLYGAIKNLQENALQPIKQVVSTSEAGEKDIKKKAIEIVDTKLSSMCDAISKAAQDDPDSAKNKLEELKEMIGKNKSGGLKTLQIKLSALQRFTLNPLIDKIEKIMGENIALGSQIILEIDALVTTQIDGAKNNITAAIKTRYVTFIKEQLTEFTKKATKELDKLPDAVERDGRVGFKGFMNVLHEKLESSSLSSPLDDNGCLSTLIFNAQPFFNNLFDALIHNEEILPKHFAITKLHGALNGLLNNLTKYDRKFATNLDALGSLLNGIRPSSYDEHRNPLLHILRGAVQDFYDQLDKAYISVYDSESVTLYNVLSKEITADGIKCAQIVLTMATTLYEQFYHLFYYCRTDWSHLKVDGSGRVKNKFDLQDYLVRQRFMTNNLCTDLSGHHVAKILTDAFKDNVDFQADYDAQFYGHNTLGQYLYCIRQSRGAVSAFYWSLADYNKVCHLRIPSKSQYPCSVRDMLSWMSGLPYTKVFSEIKQHCTELLRKEVEDAEKKSQPPDPIIVRILNTDLYDSLRVTVQKSYDTLVRICGHGRGFDQAAYPYAYSFCNNSRNFYYPNSPNELFDMLREICTRVLKSLCFLHGQCMYSASHGNGWRDCQYGKHVKGYRFDCDKHSDASPNCLPKSPLQAHLMDGLPGLLPHSLQSVGCKSTCSTCRSIKPGQQCITPMGFGDLTHAGSITGRGEDICKALGDFCCKADSPLCVLLYSLKCLSPYPPKSLADMFSFHCNIFQRWSSSKYMHGAEYINKIDAAIHECFPLYIGLHNYYVSQNLTSKLKLLQYSATDHSDKSINKGHCDLWSLSKEASTNPQQTCSASSPTICAPYLKPLCDNAHHSYPQKYASVYASWLLYLASDFWDLLKGLLSDFQNIDCGGSGCTKCYCKPGQHGIDDNCKCNALVRCQGVLSTLYKYGFTYGNPQILLSNNTRKWCRDFNKQLKKVIDSEHFKHILEECEEFIWAIRTPFSHLLLALWSLSLLYLLHIAVVRLDVLRIRSHLRSPSSHRIAAQSLLAAARVKALANVKYFSP</sequence>
<feature type="coiled-coil region" evidence="5">
    <location>
        <begin position="2343"/>
        <end position="2399"/>
    </location>
</feature>
<comment type="caution">
    <text evidence="8">The sequence shown here is derived from an EMBL/GenBank/DDBJ whole genome shotgun (WGS) entry which is preliminary data.</text>
</comment>
<dbReference type="VEuPathDB" id="PiroplasmaDB:BOVATA_014450"/>
<proteinExistence type="predicted"/>
<evidence type="ECO:0000256" key="1">
    <source>
        <dbReference type="ARBA" id="ARBA00004245"/>
    </source>
</evidence>
<comment type="subcellular location">
    <subcellularLocation>
        <location evidence="1">Cytoplasm</location>
        <location evidence="1">Cytoskeleton</location>
    </subcellularLocation>
</comment>
<evidence type="ECO:0000256" key="7">
    <source>
        <dbReference type="SAM" id="Phobius"/>
    </source>
</evidence>
<gene>
    <name evidence="8" type="ORF">BOVATA_014450</name>
</gene>
<evidence type="ECO:0000256" key="6">
    <source>
        <dbReference type="SAM" id="MobiDB-lite"/>
    </source>
</evidence>
<keyword evidence="7" id="KW-1133">Transmembrane helix</keyword>
<keyword evidence="3" id="KW-0505">Motor protein</keyword>
<keyword evidence="4" id="KW-0206">Cytoskeleton</keyword>
<dbReference type="Proteomes" id="UP000236319">
    <property type="component" value="Unassembled WGS sequence"/>
</dbReference>
<accession>A0A2H6KAC7</accession>
<keyword evidence="9" id="KW-1185">Reference proteome</keyword>
<dbReference type="InterPro" id="IPR047149">
    <property type="entry name" value="KIF11-like"/>
</dbReference>
<dbReference type="GO" id="GO:0008574">
    <property type="term" value="F:plus-end-directed microtubule motor activity"/>
    <property type="evidence" value="ECO:0007669"/>
    <property type="project" value="TreeGrafter"/>
</dbReference>
<keyword evidence="2" id="KW-0963">Cytoplasm</keyword>
<feature type="coiled-coil region" evidence="5">
    <location>
        <begin position="1028"/>
        <end position="1055"/>
    </location>
</feature>
<feature type="coiled-coil region" evidence="5">
    <location>
        <begin position="53"/>
        <end position="198"/>
    </location>
</feature>
<reference evidence="8 9" key="1">
    <citation type="journal article" date="2017" name="BMC Genomics">
        <title>Whole-genome assembly of Babesia ovata and comparative genomics between closely related pathogens.</title>
        <authorList>
            <person name="Yamagishi J."/>
            <person name="Asada M."/>
            <person name="Hakimi H."/>
            <person name="Tanaka T.Q."/>
            <person name="Sugimoto C."/>
            <person name="Kawazu S."/>
        </authorList>
    </citation>
    <scope>NUCLEOTIDE SEQUENCE [LARGE SCALE GENOMIC DNA]</scope>
    <source>
        <strain evidence="8 9">Miyake</strain>
    </source>
</reference>
<dbReference type="GO" id="GO:0090307">
    <property type="term" value="P:mitotic spindle assembly"/>
    <property type="evidence" value="ECO:0007669"/>
    <property type="project" value="TreeGrafter"/>
</dbReference>
<feature type="transmembrane region" description="Helical" evidence="7">
    <location>
        <begin position="3839"/>
        <end position="3859"/>
    </location>
</feature>
<organism evidence="8 9">
    <name type="scientific">Babesia ovata</name>
    <dbReference type="NCBI Taxonomy" id="189622"/>
    <lineage>
        <taxon>Eukaryota</taxon>
        <taxon>Sar</taxon>
        <taxon>Alveolata</taxon>
        <taxon>Apicomplexa</taxon>
        <taxon>Aconoidasida</taxon>
        <taxon>Piroplasmida</taxon>
        <taxon>Babesiidae</taxon>
        <taxon>Babesia</taxon>
    </lineage>
</organism>
<evidence type="ECO:0000313" key="8">
    <source>
        <dbReference type="EMBL" id="GBE59952.1"/>
    </source>
</evidence>
<keyword evidence="7" id="KW-0472">Membrane</keyword>
<dbReference type="GO" id="GO:0005876">
    <property type="term" value="C:spindle microtubule"/>
    <property type="evidence" value="ECO:0007669"/>
    <property type="project" value="TreeGrafter"/>
</dbReference>
<keyword evidence="5" id="KW-0175">Coiled coil</keyword>
<feature type="compositionally biased region" description="Polar residues" evidence="6">
    <location>
        <begin position="1568"/>
        <end position="1585"/>
    </location>
</feature>
<name>A0A2H6KAC7_9APIC</name>
<evidence type="ECO:0000256" key="4">
    <source>
        <dbReference type="ARBA" id="ARBA00023212"/>
    </source>
</evidence>
<evidence type="ECO:0000256" key="3">
    <source>
        <dbReference type="ARBA" id="ARBA00023175"/>
    </source>
</evidence>
<keyword evidence="7" id="KW-0812">Transmembrane</keyword>
<dbReference type="PANTHER" id="PTHR47970:SF12">
    <property type="entry name" value="KINESIN FAMILY MEMBER 11"/>
    <property type="match status" value="1"/>
</dbReference>
<dbReference type="GO" id="GO:0051231">
    <property type="term" value="P:spindle elongation"/>
    <property type="evidence" value="ECO:0007669"/>
    <property type="project" value="TreeGrafter"/>
</dbReference>
<protein>
    <recommendedName>
        <fullName evidence="10">C3H1-type domain-containing protein</fullName>
    </recommendedName>
</protein>
<feature type="coiled-coil region" evidence="5">
    <location>
        <begin position="2045"/>
        <end position="2158"/>
    </location>
</feature>
<feature type="coiled-coil region" evidence="5">
    <location>
        <begin position="2280"/>
        <end position="2307"/>
    </location>
</feature>
<evidence type="ECO:0000256" key="5">
    <source>
        <dbReference type="SAM" id="Coils"/>
    </source>
</evidence>
<dbReference type="GO" id="GO:0072686">
    <property type="term" value="C:mitotic spindle"/>
    <property type="evidence" value="ECO:0007669"/>
    <property type="project" value="TreeGrafter"/>
</dbReference>
<feature type="region of interest" description="Disordered" evidence="6">
    <location>
        <begin position="1558"/>
        <end position="1585"/>
    </location>
</feature>
<evidence type="ECO:0000256" key="2">
    <source>
        <dbReference type="ARBA" id="ARBA00022490"/>
    </source>
</evidence>